<dbReference type="InterPro" id="IPR057326">
    <property type="entry name" value="KR_dom"/>
</dbReference>
<evidence type="ECO:0000256" key="3">
    <source>
        <dbReference type="ARBA" id="ARBA00022553"/>
    </source>
</evidence>
<dbReference type="Pfam" id="PF00501">
    <property type="entry name" value="AMP-binding"/>
    <property type="match status" value="1"/>
</dbReference>
<accession>A0A8A4TGV0</accession>
<keyword evidence="3" id="KW-0597">Phosphoprotein</keyword>
<dbReference type="Pfam" id="PF13193">
    <property type="entry name" value="AMP-binding_C"/>
    <property type="match status" value="1"/>
</dbReference>
<dbReference type="PROSITE" id="PS52004">
    <property type="entry name" value="KS3_2"/>
    <property type="match status" value="1"/>
</dbReference>
<dbReference type="Pfam" id="PF08659">
    <property type="entry name" value="KR"/>
    <property type="match status" value="1"/>
</dbReference>
<dbReference type="Gene3D" id="3.30.559.30">
    <property type="entry name" value="Nonribosomal peptide synthetase, condensation domain"/>
    <property type="match status" value="1"/>
</dbReference>
<organism evidence="12 13">
    <name type="scientific">Sulfidibacter corallicola</name>
    <dbReference type="NCBI Taxonomy" id="2818388"/>
    <lineage>
        <taxon>Bacteria</taxon>
        <taxon>Pseudomonadati</taxon>
        <taxon>Acidobacteriota</taxon>
        <taxon>Holophagae</taxon>
        <taxon>Acanthopleuribacterales</taxon>
        <taxon>Acanthopleuribacteraceae</taxon>
        <taxon>Sulfidibacter</taxon>
    </lineage>
</organism>
<keyword evidence="2" id="KW-0596">Phosphopantetheine</keyword>
<evidence type="ECO:0000256" key="5">
    <source>
        <dbReference type="ARBA" id="ARBA00022832"/>
    </source>
</evidence>
<dbReference type="InterPro" id="IPR023213">
    <property type="entry name" value="CAT-like_dom_sf"/>
</dbReference>
<reference evidence="12" key="1">
    <citation type="submission" date="2021-03" db="EMBL/GenBank/DDBJ databases">
        <title>Acanthopleuribacteraceae sp. M133.</title>
        <authorList>
            <person name="Wang G."/>
        </authorList>
    </citation>
    <scope>NUCLEOTIDE SEQUENCE</scope>
    <source>
        <strain evidence="12">M133</strain>
    </source>
</reference>
<feature type="compositionally biased region" description="Low complexity" evidence="9">
    <location>
        <begin position="2556"/>
        <end position="2565"/>
    </location>
</feature>
<feature type="compositionally biased region" description="Pro residues" evidence="9">
    <location>
        <begin position="2782"/>
        <end position="2799"/>
    </location>
</feature>
<dbReference type="PRINTS" id="PR01217">
    <property type="entry name" value="PRICHEXTENSN"/>
</dbReference>
<dbReference type="InterPro" id="IPR050091">
    <property type="entry name" value="PKS_NRPS_Biosynth_Enz"/>
</dbReference>
<sequence length="2897" mass="321381">MKTYDLSQGQQGMWVMHLTDPTGYFYNSNLIWEVTSDFDLGIFSKIMKKLHDRHEIWRSTFELHEDHPVQVVHDALEGSFEVSDVSHMSDHEFQEMIRNELYQPFDLSKEPGLRWKIWQRKGKNPLLSLRMQHLANDGWSIFWSIREIGELYTAEVTGGDFELPPVGCTLEDFVTWEKDLLSGNKGKRHKKHWTRELAGDLPLLNLPTDNPHPPNPDFRNGLLRMFIKESQEGQLTAAIEKSGLNAFNFFLAVYQTLLYRYTGQSEIITGSPAGFRMPKFHHLYGCLLNPIVFRTPISPQTTFMELAKVIEGKAFAGLKNQHYPFPQIVNDLALEADPVRSPIFQNMYVFEDPNAFKQGEAPLVTLNEDGNEAWNLGALQLSRIHLPIQVDNYDMRLRAVQVVDKYVINFEYREELFDRDSIELMASHFQVLLDGILANPDEKIGDLPILSEEEKAKIVVDWNDNRTSYPKERCPFHQFEEQAYKNPDKVALIHEDTEISYGELNRQANQMAHCLIEMGVGPDGLVGIGMPRVPDMIVAIMAVHKAGGGYVPLDPNYPPERIEYILEETKAPVVITVTELTEKYRQGEAKLLLVDAERDTIAKQSAYNPNVAISPDHLSHVIYTSGSTGKPKGVAIGHNCVIPMVDWAARLFTDEERSGMLAATSLNFDLSVYEIVATLALGGTIILVENALYLPTTPARNKVKLINTVPSAIKQLLLDEGVPKSTVTVNLAGEPLKESVVQALYKLPQVRKVYNLYGPSEDTTYSTWALMGRDPNYRVLIGQPLSNTQAFVLDHNLQLVPIGIPGELYLAGEGLSRGYLNRPDLTVERYIPNPFAEVPGDRMYKTGDLVRWLPNGEMECLGRIDHQVKIRGFRIELGEIEAVLGQQEKVHESIVVDRDKSDGEKYLVGYVTLHEEGSAQGSELRNYIGEHLPEYMVPAIVVVLDAMPLNPNGKIDRKRLPEPEFIQEDLENPQELDELETLVSEILREVLALPSVNAERGFFEMGMNSLSAVTFRIRLEKRLEKKIPNTAIFQYPTVKKLCNFLNPSERKKVEMAVTRRASSEKKEIAVIGLAGRYPMSKNLTEFWERICQGVECITVFSQDELIRNGVDPELLEDPNYVPSRAVIDEYDMFDADFFGMPPREAQITDPQHRLFLEESWNALENAGYNPYTYDGRVGVFAGCSENAYQIHNLVPNPKLVDLVGPYGMLIGSGRDFLPTRVSFKLNLKGPSVCVQTACSTSLVAVHMACESLVRGECDMALAGGVCILSPMRTGYLYMEGGTMSPDGHVRPFDHQAAGMLAGTGLGVAVLKPLDAALKDGDHILAVVKGSAINNDGFEKVGYAAPSVNGQAEVIGAALQEAGLRPDKIKYIETHGTGTPMGDPVEMAALTQVYQSQCDDKQYCALGSVKANIGHLDAAAGITGFIKTVQVLHHKKLPPLINFNKPNPQIDFENSPFYVNTQLRDWESADQKRRAGVSSFGIGGTNAHVVLEEAPQPTESGPARSWQFLVLSAKSPTALARRLENLLSHLQMHEEALASPAEFGDVAFTLQRGRASLAFRAAIACRSVSEAIQVISTNDPRQLVQNPHSVDKKHVVFMFSGQGAQYINMALDLYKSEPTFQEEVDSCCEALKPHLGEDLRHLMFPHYREDRQLTPEEQKETAKRLNQTSITQPALFVIEHSLAKLLMSWGIRPHAMIGHSVGEYVAATLAGVLTRDAALELVAIRGRLMQSQPEGSMLAVPVSEEEILPYLPDDIQVATINAPNRCVVAGPDEAIVALAERLSEEGMKASILHTSHAFHSAMMDDILEPFTKEAQKHQLAEPKIPYISNVTGTWITKEQACDPSYYASHLRGAVRFADGLRTLFEFEPGQVFLEVGPGKALMTFAKQQSGPNSGHKAFQCLRHPKGKESNDQILTHTLASLWCQGVELDWKAFYTHQQRNRVPLPGYPFEKKRFWIEPPKTAAPVKSSFPERGRTRLAAASVSATVAGKAPARERDVNKWFFAPFWEQVRSLPIAAGQYSESFGNWLIFHDDQGFGTQVAERLTRAGKSVVHVHESEHFQTLAANRYQVRGDHKEDFQHLVVSLREQGFQPHAVLFLWNLTSATPDRHYRRAFAERMLARGVMAPLFLACALDELGLDEEVHFTVVSNGLFPIGAEETGFYEKAPLVGPVGVIPREYPFIQCKSLDITLPAPGTHRQDMVIDQLLGEAQHLDTCPFVAYRGTARWQRRFEQVGLPQAAPERSRVRHGGTYLITGGLGGIGLALAHHLFQSHKAKLVLLRRSPFPARDEWADWLSHHPHDDATSQVVRQLMALEQAGAEIMTASADISDLTQMRGVVQTARRRFGAIHGVFHAAGMFNKKLIRDLTAADIQKTMGPKMFGTLVLDSIFRDAELDFMVLFSSSSVLLSNMGYCDYAASNAFLDSFAHHGNQSGRDTHYVAINWDGWRDVGMGVKVELPPDQMERHMKAMEALIQPQEGMAALDIILSAPPYAQIVATPFDFPKMVTDLQGLLPEGFPDWGPRQPVLLSTTLNQESRAPIAPPQPVRTPEPAKPAPAPAAAPQNRAFPRPETVETVLELWKEFLGIETIGVNDLFEDLGGDSLLTTTMAGRLRKQFKKRIPPDVLNENPTVKGWAEQIDTLVHGETAPAASPAAAATPQPANPEPAPVAPARNPTPSPAPAPAATGDQTLALVIELWKEFLGVEEVHPESQFEDLGGDSLLATSMAGRLRKKLKTRVPPDILGEHPTPKGWADQLNALLGHAPQPNATPPAAGAQPDKAPQAANPSPEPAPQAPAPPARPTFTPPSTETEKALVTLWKDAFGKSEIGIDDHFLELGGHSELASKLVDAIKSALSVDLQKGVIIDASTIRELAERVDTLIWAASNMEMASDISDEEDEEFEL</sequence>
<dbReference type="FunFam" id="2.30.38.10:FF:000001">
    <property type="entry name" value="Non-ribosomal peptide synthetase PvdI"/>
    <property type="match status" value="1"/>
</dbReference>
<evidence type="ECO:0000313" key="13">
    <source>
        <dbReference type="Proteomes" id="UP000663929"/>
    </source>
</evidence>
<dbReference type="FunFam" id="3.40.47.10:FF:000042">
    <property type="entry name" value="Polyketide synthase Pks13"/>
    <property type="match status" value="1"/>
</dbReference>
<feature type="domain" description="Carrier" evidence="10">
    <location>
        <begin position="2563"/>
        <end position="2638"/>
    </location>
</feature>
<dbReference type="InterPro" id="IPR036291">
    <property type="entry name" value="NAD(P)-bd_dom_sf"/>
</dbReference>
<dbReference type="InterPro" id="IPR045851">
    <property type="entry name" value="AMP-bd_C_sf"/>
</dbReference>
<dbReference type="InterPro" id="IPR001242">
    <property type="entry name" value="Condensation_dom"/>
</dbReference>
<dbReference type="Gene3D" id="3.30.70.250">
    <property type="entry name" value="Malonyl-CoA ACP transacylase, ACP-binding"/>
    <property type="match status" value="1"/>
</dbReference>
<dbReference type="InterPro" id="IPR020841">
    <property type="entry name" value="PKS_Beta-ketoAc_synthase_dom"/>
</dbReference>
<dbReference type="Gene3D" id="3.40.50.1820">
    <property type="entry name" value="alpha/beta hydrolase"/>
    <property type="match status" value="1"/>
</dbReference>
<dbReference type="InterPro" id="IPR025110">
    <property type="entry name" value="AMP-bd_C"/>
</dbReference>
<dbReference type="PROSITE" id="PS00012">
    <property type="entry name" value="PHOSPHOPANTETHEINE"/>
    <property type="match status" value="1"/>
</dbReference>
<dbReference type="Pfam" id="PF21394">
    <property type="entry name" value="Beta-ketacyl_N"/>
    <property type="match status" value="1"/>
</dbReference>
<feature type="domain" description="Carrier" evidence="10">
    <location>
        <begin position="2800"/>
        <end position="2875"/>
    </location>
</feature>
<dbReference type="Pfam" id="PF16197">
    <property type="entry name" value="KAsynt_C_assoc"/>
    <property type="match status" value="1"/>
</dbReference>
<dbReference type="Pfam" id="PF00109">
    <property type="entry name" value="ketoacyl-synt"/>
    <property type="match status" value="1"/>
</dbReference>
<keyword evidence="4" id="KW-0808">Transferase</keyword>
<dbReference type="InterPro" id="IPR049490">
    <property type="entry name" value="C883_1060-like_KR_N"/>
</dbReference>
<dbReference type="SMART" id="SM00827">
    <property type="entry name" value="PKS_AT"/>
    <property type="match status" value="1"/>
</dbReference>
<feature type="region of interest" description="Disordered" evidence="9">
    <location>
        <begin position="2531"/>
        <end position="2565"/>
    </location>
</feature>
<dbReference type="Proteomes" id="UP000663929">
    <property type="component" value="Chromosome"/>
</dbReference>
<keyword evidence="13" id="KW-1185">Reference proteome</keyword>
<dbReference type="InterPro" id="IPR001227">
    <property type="entry name" value="Ac_transferase_dom_sf"/>
</dbReference>
<dbReference type="GO" id="GO:0044550">
    <property type="term" value="P:secondary metabolite biosynthetic process"/>
    <property type="evidence" value="ECO:0007669"/>
    <property type="project" value="UniProtKB-ARBA"/>
</dbReference>
<feature type="domain" description="Ketosynthase family 3 (KS3)" evidence="11">
    <location>
        <begin position="1065"/>
        <end position="1492"/>
    </location>
</feature>
<dbReference type="GO" id="GO:0006633">
    <property type="term" value="P:fatty acid biosynthetic process"/>
    <property type="evidence" value="ECO:0007669"/>
    <property type="project" value="InterPro"/>
</dbReference>
<evidence type="ECO:0000259" key="11">
    <source>
        <dbReference type="PROSITE" id="PS52004"/>
    </source>
</evidence>
<dbReference type="SUPFAM" id="SSF56801">
    <property type="entry name" value="Acetyl-CoA synthetase-like"/>
    <property type="match status" value="1"/>
</dbReference>
<dbReference type="GO" id="GO:0031177">
    <property type="term" value="F:phosphopantetheine binding"/>
    <property type="evidence" value="ECO:0007669"/>
    <property type="project" value="InterPro"/>
</dbReference>
<dbReference type="SMART" id="SM00822">
    <property type="entry name" value="PKS_KR"/>
    <property type="match status" value="1"/>
</dbReference>
<dbReference type="Pfam" id="PF00698">
    <property type="entry name" value="Acyl_transf_1"/>
    <property type="match status" value="1"/>
</dbReference>
<dbReference type="Gene3D" id="3.40.50.720">
    <property type="entry name" value="NAD(P)-binding Rossmann-like Domain"/>
    <property type="match status" value="1"/>
</dbReference>
<dbReference type="SUPFAM" id="SSF53901">
    <property type="entry name" value="Thiolase-like"/>
    <property type="match status" value="1"/>
</dbReference>
<dbReference type="EMBL" id="CP071793">
    <property type="protein sequence ID" value="QTD48021.1"/>
    <property type="molecule type" value="Genomic_DNA"/>
</dbReference>
<dbReference type="Pfam" id="PF00668">
    <property type="entry name" value="Condensation"/>
    <property type="match status" value="1"/>
</dbReference>
<dbReference type="InterPro" id="IPR016036">
    <property type="entry name" value="Malonyl_transacylase_ACP-bd"/>
</dbReference>
<dbReference type="InterPro" id="IPR036736">
    <property type="entry name" value="ACP-like_sf"/>
</dbReference>
<dbReference type="Gene3D" id="3.40.47.10">
    <property type="match status" value="1"/>
</dbReference>
<dbReference type="KEGG" id="scor:J3U87_20755"/>
<keyword evidence="6" id="KW-0443">Lipid metabolism</keyword>
<feature type="compositionally biased region" description="Pro residues" evidence="9">
    <location>
        <begin position="2536"/>
        <end position="2555"/>
    </location>
</feature>
<keyword evidence="7" id="KW-0511">Multifunctional enzyme</keyword>
<evidence type="ECO:0000256" key="9">
    <source>
        <dbReference type="SAM" id="MobiDB-lite"/>
    </source>
</evidence>
<dbReference type="InterPro" id="IPR016035">
    <property type="entry name" value="Acyl_Trfase/lysoPLipase"/>
</dbReference>
<dbReference type="InterPro" id="IPR014031">
    <property type="entry name" value="Ketoacyl_synth_C"/>
</dbReference>
<dbReference type="Gene3D" id="3.30.70.3290">
    <property type="match status" value="1"/>
</dbReference>
<dbReference type="PANTHER" id="PTHR43775:SF51">
    <property type="entry name" value="INACTIVE PHENOLPHTHIOCEROL SYNTHESIS POLYKETIDE SYNTHASE TYPE I PKS1-RELATED"/>
    <property type="match status" value="1"/>
</dbReference>
<dbReference type="SMART" id="SM00825">
    <property type="entry name" value="PKS_KS"/>
    <property type="match status" value="1"/>
</dbReference>
<dbReference type="GO" id="GO:0004315">
    <property type="term" value="F:3-oxoacyl-[acyl-carrier-protein] synthase activity"/>
    <property type="evidence" value="ECO:0007669"/>
    <property type="project" value="InterPro"/>
</dbReference>
<dbReference type="InterPro" id="IPR029058">
    <property type="entry name" value="AB_hydrolase_fold"/>
</dbReference>
<dbReference type="SUPFAM" id="SSF52777">
    <property type="entry name" value="CoA-dependent acyltransferases"/>
    <property type="match status" value="2"/>
</dbReference>
<feature type="compositionally biased region" description="Pro residues" evidence="9">
    <location>
        <begin position="2656"/>
        <end position="2677"/>
    </location>
</feature>
<dbReference type="InterPro" id="IPR014043">
    <property type="entry name" value="Acyl_transferase_dom"/>
</dbReference>
<evidence type="ECO:0000256" key="2">
    <source>
        <dbReference type="ARBA" id="ARBA00022450"/>
    </source>
</evidence>
<evidence type="ECO:0000259" key="10">
    <source>
        <dbReference type="PROSITE" id="PS50075"/>
    </source>
</evidence>
<dbReference type="CDD" id="cd08953">
    <property type="entry name" value="KR_2_SDR_x"/>
    <property type="match status" value="1"/>
</dbReference>
<dbReference type="Pfam" id="PF02801">
    <property type="entry name" value="Ketoacyl-synt_C"/>
    <property type="match status" value="1"/>
</dbReference>
<dbReference type="InterPro" id="IPR032821">
    <property type="entry name" value="PKS_assoc"/>
</dbReference>
<evidence type="ECO:0000256" key="1">
    <source>
        <dbReference type="ARBA" id="ARBA00001957"/>
    </source>
</evidence>
<dbReference type="Gene3D" id="3.40.366.10">
    <property type="entry name" value="Malonyl-Coenzyme A Acyl Carrier Protein, domain 2"/>
    <property type="match status" value="1"/>
</dbReference>
<dbReference type="Gene3D" id="1.10.1200.10">
    <property type="entry name" value="ACP-like"/>
    <property type="match status" value="3"/>
</dbReference>
<dbReference type="NCBIfam" id="TIGR01733">
    <property type="entry name" value="AA-adenyl-dom"/>
    <property type="match status" value="1"/>
</dbReference>
<dbReference type="InterPro" id="IPR018201">
    <property type="entry name" value="Ketoacyl_synth_AS"/>
</dbReference>
<evidence type="ECO:0000256" key="4">
    <source>
        <dbReference type="ARBA" id="ARBA00022679"/>
    </source>
</evidence>
<evidence type="ECO:0000256" key="6">
    <source>
        <dbReference type="ARBA" id="ARBA00023098"/>
    </source>
</evidence>
<dbReference type="SMART" id="SM00823">
    <property type="entry name" value="PKS_PP"/>
    <property type="match status" value="4"/>
</dbReference>
<dbReference type="CDD" id="cd00833">
    <property type="entry name" value="PKS"/>
    <property type="match status" value="1"/>
</dbReference>
<feature type="compositionally biased region" description="Low complexity" evidence="9">
    <location>
        <begin position="2644"/>
        <end position="2655"/>
    </location>
</feature>
<dbReference type="Pfam" id="PF00550">
    <property type="entry name" value="PP-binding"/>
    <property type="match status" value="4"/>
</dbReference>
<dbReference type="InterPro" id="IPR006162">
    <property type="entry name" value="Ppantetheine_attach_site"/>
</dbReference>
<proteinExistence type="inferred from homology"/>
<dbReference type="InterPro" id="IPR020806">
    <property type="entry name" value="PKS_PP-bd"/>
</dbReference>
<dbReference type="SMART" id="SM01294">
    <property type="entry name" value="PKS_PP_betabranch"/>
    <property type="match status" value="1"/>
</dbReference>
<dbReference type="InterPro" id="IPR016039">
    <property type="entry name" value="Thiolase-like"/>
</dbReference>
<name>A0A8A4TGV0_SULCO</name>
<feature type="region of interest" description="Disordered" evidence="9">
    <location>
        <begin position="2756"/>
        <end position="2805"/>
    </location>
</feature>
<dbReference type="SUPFAM" id="SSF51735">
    <property type="entry name" value="NAD(P)-binding Rossmann-fold domains"/>
    <property type="match status" value="2"/>
</dbReference>
<gene>
    <name evidence="12" type="ORF">J3U87_20755</name>
</gene>
<feature type="region of interest" description="Disordered" evidence="9">
    <location>
        <begin position="2644"/>
        <end position="2680"/>
    </location>
</feature>
<dbReference type="Gene3D" id="2.30.38.10">
    <property type="entry name" value="Luciferase, Domain 3"/>
    <property type="match status" value="1"/>
</dbReference>
<dbReference type="Gene3D" id="3.40.50.980">
    <property type="match status" value="2"/>
</dbReference>
<dbReference type="InterPro" id="IPR013968">
    <property type="entry name" value="PKS_KR"/>
</dbReference>
<dbReference type="InterPro" id="IPR000873">
    <property type="entry name" value="AMP-dep_synth/lig_dom"/>
</dbReference>
<dbReference type="SUPFAM" id="SSF52151">
    <property type="entry name" value="FabD/lysophospholipase-like"/>
    <property type="match status" value="1"/>
</dbReference>
<dbReference type="PROSITE" id="PS00455">
    <property type="entry name" value="AMP_BINDING"/>
    <property type="match status" value="1"/>
</dbReference>
<dbReference type="PROSITE" id="PS50075">
    <property type="entry name" value="CARRIER"/>
    <property type="match status" value="4"/>
</dbReference>
<dbReference type="Gene3D" id="3.30.559.10">
    <property type="entry name" value="Chloramphenicol acetyltransferase-like domain"/>
    <property type="match status" value="1"/>
</dbReference>
<evidence type="ECO:0000256" key="8">
    <source>
        <dbReference type="ARBA" id="ARBA00029443"/>
    </source>
</evidence>
<comment type="cofactor">
    <cofactor evidence="1">
        <name>pantetheine 4'-phosphate</name>
        <dbReference type="ChEBI" id="CHEBI:47942"/>
    </cofactor>
</comment>
<evidence type="ECO:0000313" key="12">
    <source>
        <dbReference type="EMBL" id="QTD48021.1"/>
    </source>
</evidence>
<dbReference type="PROSITE" id="PS00606">
    <property type="entry name" value="KS3_1"/>
    <property type="match status" value="1"/>
</dbReference>
<dbReference type="GO" id="GO:0004312">
    <property type="term" value="F:fatty acid synthase activity"/>
    <property type="evidence" value="ECO:0007669"/>
    <property type="project" value="TreeGrafter"/>
</dbReference>
<dbReference type="SUPFAM" id="SSF55048">
    <property type="entry name" value="Probable ACP-binding domain of malonyl-CoA ACP transacylase"/>
    <property type="match status" value="1"/>
</dbReference>
<dbReference type="FunFam" id="3.30.300.30:FF:000010">
    <property type="entry name" value="Enterobactin synthetase component F"/>
    <property type="match status" value="1"/>
</dbReference>
<dbReference type="PANTHER" id="PTHR43775">
    <property type="entry name" value="FATTY ACID SYNTHASE"/>
    <property type="match status" value="1"/>
</dbReference>
<protein>
    <submittedName>
        <fullName evidence="12">Amino acid adenylation domain-containing protein</fullName>
    </submittedName>
</protein>
<dbReference type="SUPFAM" id="SSF47336">
    <property type="entry name" value="ACP-like"/>
    <property type="match status" value="4"/>
</dbReference>
<dbReference type="Gene3D" id="3.30.300.30">
    <property type="match status" value="1"/>
</dbReference>
<comment type="similarity">
    <text evidence="8">In the C-terminal section; belongs to the NRP synthetase family.</text>
</comment>
<dbReference type="InterPro" id="IPR010071">
    <property type="entry name" value="AA_adenyl_dom"/>
</dbReference>
<dbReference type="RefSeq" id="WP_272932390.1">
    <property type="nucleotide sequence ID" value="NZ_CP071793.1"/>
</dbReference>
<dbReference type="InterPro" id="IPR014030">
    <property type="entry name" value="Ketoacyl_synth_N"/>
</dbReference>
<dbReference type="InterPro" id="IPR009081">
    <property type="entry name" value="PP-bd_ACP"/>
</dbReference>
<dbReference type="InterPro" id="IPR020845">
    <property type="entry name" value="AMP-binding_CS"/>
</dbReference>
<keyword evidence="5" id="KW-0276">Fatty acid metabolism</keyword>
<feature type="domain" description="Carrier" evidence="10">
    <location>
        <begin position="2680"/>
        <end position="2755"/>
    </location>
</feature>
<feature type="domain" description="Carrier" evidence="10">
    <location>
        <begin position="974"/>
        <end position="1049"/>
    </location>
</feature>
<dbReference type="FunFam" id="3.40.50.980:FF:000001">
    <property type="entry name" value="Non-ribosomal peptide synthetase"/>
    <property type="match status" value="1"/>
</dbReference>
<evidence type="ECO:0000256" key="7">
    <source>
        <dbReference type="ARBA" id="ARBA00023268"/>
    </source>
</evidence>